<evidence type="ECO:0000256" key="2">
    <source>
        <dbReference type="PROSITE-ProRule" id="PRU00500"/>
    </source>
</evidence>
<dbReference type="Proteomes" id="UP000230750">
    <property type="component" value="Unassembled WGS sequence"/>
</dbReference>
<comment type="caution">
    <text evidence="2">Lacks conserved residue(s) required for the propagation of feature annotation.</text>
</comment>
<protein>
    <recommendedName>
        <fullName evidence="4">Thyroglobulin type-1 domain-containing protein</fullName>
    </recommendedName>
</protein>
<proteinExistence type="predicted"/>
<reference evidence="5 6" key="1">
    <citation type="journal article" date="2017" name="PLoS Biol.">
        <title>The sea cucumber genome provides insights into morphological evolution and visceral regeneration.</title>
        <authorList>
            <person name="Zhang X."/>
            <person name="Sun L."/>
            <person name="Yuan J."/>
            <person name="Sun Y."/>
            <person name="Gao Y."/>
            <person name="Zhang L."/>
            <person name="Li S."/>
            <person name="Dai H."/>
            <person name="Hamel J.F."/>
            <person name="Liu C."/>
            <person name="Yu Y."/>
            <person name="Liu S."/>
            <person name="Lin W."/>
            <person name="Guo K."/>
            <person name="Jin S."/>
            <person name="Xu P."/>
            <person name="Storey K.B."/>
            <person name="Huan P."/>
            <person name="Zhang T."/>
            <person name="Zhou Y."/>
            <person name="Zhang J."/>
            <person name="Lin C."/>
            <person name="Li X."/>
            <person name="Xing L."/>
            <person name="Huo D."/>
            <person name="Sun M."/>
            <person name="Wang L."/>
            <person name="Mercier A."/>
            <person name="Li F."/>
            <person name="Yang H."/>
            <person name="Xiang J."/>
        </authorList>
    </citation>
    <scope>NUCLEOTIDE SEQUENCE [LARGE SCALE GENOMIC DNA]</scope>
    <source>
        <strain evidence="5">Shaxun</strain>
        <tissue evidence="5">Muscle</tissue>
    </source>
</reference>
<evidence type="ECO:0000313" key="5">
    <source>
        <dbReference type="EMBL" id="PIK57702.1"/>
    </source>
</evidence>
<keyword evidence="6" id="KW-1185">Reference proteome</keyword>
<feature type="domain" description="Thyroglobulin type-1" evidence="4">
    <location>
        <begin position="26"/>
        <end position="91"/>
    </location>
</feature>
<sequence>MEPSNEDRPADNGEELPQVGGDELPPTPCRTAHEIWEASRWSFFTTEPVCDSDGYYVNQRCYPLYGYCICIDRNTGVEIESSKLSKPTIDCTDVVAPQPEQVEAPEPEPKEPVENGCTWEGTHYNQDETFYRDCNLW</sequence>
<organism evidence="5 6">
    <name type="scientific">Stichopus japonicus</name>
    <name type="common">Sea cucumber</name>
    <dbReference type="NCBI Taxonomy" id="307972"/>
    <lineage>
        <taxon>Eukaryota</taxon>
        <taxon>Metazoa</taxon>
        <taxon>Echinodermata</taxon>
        <taxon>Eleutherozoa</taxon>
        <taxon>Echinozoa</taxon>
        <taxon>Holothuroidea</taxon>
        <taxon>Aspidochirotacea</taxon>
        <taxon>Aspidochirotida</taxon>
        <taxon>Stichopodidae</taxon>
        <taxon>Apostichopus</taxon>
    </lineage>
</organism>
<dbReference type="EMBL" id="MRZV01000134">
    <property type="protein sequence ID" value="PIK57702.1"/>
    <property type="molecule type" value="Genomic_DNA"/>
</dbReference>
<gene>
    <name evidence="5" type="ORF">BSL78_05386</name>
</gene>
<accession>A0A2G8LBT0</accession>
<feature type="region of interest" description="Disordered" evidence="3">
    <location>
        <begin position="1"/>
        <end position="28"/>
    </location>
</feature>
<evidence type="ECO:0000256" key="3">
    <source>
        <dbReference type="SAM" id="MobiDB-lite"/>
    </source>
</evidence>
<dbReference type="InterPro" id="IPR000716">
    <property type="entry name" value="Thyroglobulin_1"/>
</dbReference>
<evidence type="ECO:0000256" key="1">
    <source>
        <dbReference type="ARBA" id="ARBA00023157"/>
    </source>
</evidence>
<dbReference type="PROSITE" id="PS51162">
    <property type="entry name" value="THYROGLOBULIN_1_2"/>
    <property type="match status" value="1"/>
</dbReference>
<evidence type="ECO:0000313" key="6">
    <source>
        <dbReference type="Proteomes" id="UP000230750"/>
    </source>
</evidence>
<comment type="caution">
    <text evidence="5">The sequence shown here is derived from an EMBL/GenBank/DDBJ whole genome shotgun (WGS) entry which is preliminary data.</text>
</comment>
<feature type="compositionally biased region" description="Basic and acidic residues" evidence="3">
    <location>
        <begin position="1"/>
        <end position="11"/>
    </location>
</feature>
<keyword evidence="1 2" id="KW-1015">Disulfide bond</keyword>
<dbReference type="AlphaFoldDB" id="A0A2G8LBT0"/>
<dbReference type="OrthoDB" id="7357196at2759"/>
<feature type="disulfide bond" evidence="2">
    <location>
        <begin position="61"/>
        <end position="68"/>
    </location>
</feature>
<dbReference type="Gene3D" id="4.10.800.10">
    <property type="entry name" value="Thyroglobulin type-1"/>
    <property type="match status" value="1"/>
</dbReference>
<dbReference type="Pfam" id="PF00086">
    <property type="entry name" value="Thyroglobulin_1"/>
    <property type="match status" value="1"/>
</dbReference>
<dbReference type="SUPFAM" id="SSF57610">
    <property type="entry name" value="Thyroglobulin type-1 domain"/>
    <property type="match status" value="1"/>
</dbReference>
<evidence type="ECO:0000259" key="4">
    <source>
        <dbReference type="PROSITE" id="PS51162"/>
    </source>
</evidence>
<dbReference type="InterPro" id="IPR036857">
    <property type="entry name" value="Thyroglobulin_1_sf"/>
</dbReference>
<name>A0A2G8LBT0_STIJA</name>